<evidence type="ECO:0000256" key="2">
    <source>
        <dbReference type="ARBA" id="ARBA00004613"/>
    </source>
</evidence>
<sequence length="131" mass="13979">MQLVLMAAVLAAVGGAGRGCSFDCRPTIVRIPVESCGSTEYIDTTVCAGQCHNKDPVYVSKQGQEKQSSCNGDWSYEVKHINGCPVPVTYPVARHCNCSKCNPDDTDCGPFLGDVPSCMSSLHSLSVFTLD</sequence>
<dbReference type="CDD" id="cd00069">
    <property type="entry name" value="GHB_like"/>
    <property type="match status" value="1"/>
</dbReference>
<dbReference type="InterPro" id="IPR006208">
    <property type="entry name" value="Glyco_hormone_CN"/>
</dbReference>
<dbReference type="InterPro" id="IPR001545">
    <property type="entry name" value="Gonadotropin_bsu"/>
</dbReference>
<evidence type="ECO:0000256" key="1">
    <source>
        <dbReference type="ARBA" id="ARBA00003920"/>
    </source>
</evidence>
<dbReference type="EMBL" id="CADEAL010004247">
    <property type="protein sequence ID" value="CAB1455287.1"/>
    <property type="molecule type" value="Genomic_DNA"/>
</dbReference>
<evidence type="ECO:0000256" key="3">
    <source>
        <dbReference type="ARBA" id="ARBA00006552"/>
    </source>
</evidence>
<evidence type="ECO:0000256" key="9">
    <source>
        <dbReference type="RuleBase" id="RU004069"/>
    </source>
</evidence>
<reference evidence="12" key="1">
    <citation type="submission" date="2020-03" db="EMBL/GenBank/DDBJ databases">
        <authorList>
            <person name="Weist P."/>
        </authorList>
    </citation>
    <scope>NUCLEOTIDE SEQUENCE</scope>
</reference>
<evidence type="ECO:0000259" key="11">
    <source>
        <dbReference type="Pfam" id="PF00007"/>
    </source>
</evidence>
<evidence type="ECO:0000256" key="4">
    <source>
        <dbReference type="ARBA" id="ARBA00011870"/>
    </source>
</evidence>
<dbReference type="GO" id="GO:0005179">
    <property type="term" value="F:hormone activity"/>
    <property type="evidence" value="ECO:0007669"/>
    <property type="project" value="UniProtKB-KW"/>
</dbReference>
<feature type="signal peptide" evidence="10">
    <location>
        <begin position="1"/>
        <end position="19"/>
    </location>
</feature>
<keyword evidence="13" id="KW-1185">Reference proteome</keyword>
<feature type="domain" description="Glycoprotein hormone subunit beta" evidence="11">
    <location>
        <begin position="23"/>
        <end position="110"/>
    </location>
</feature>
<comment type="similarity">
    <text evidence="3 9">Belongs to the glycoprotein hormones subunit beta family.</text>
</comment>
<dbReference type="OrthoDB" id="8903627at2759"/>
<dbReference type="PROSITE" id="PS00689">
    <property type="entry name" value="GLYCO_HORMONE_BETA_2"/>
    <property type="match status" value="1"/>
</dbReference>
<comment type="function">
    <text evidence="1">Involved in gametogenesis and steroidogenesis.</text>
</comment>
<accession>A0A9N7VLT0</accession>
<organism evidence="12 13">
    <name type="scientific">Pleuronectes platessa</name>
    <name type="common">European plaice</name>
    <dbReference type="NCBI Taxonomy" id="8262"/>
    <lineage>
        <taxon>Eukaryota</taxon>
        <taxon>Metazoa</taxon>
        <taxon>Chordata</taxon>
        <taxon>Craniata</taxon>
        <taxon>Vertebrata</taxon>
        <taxon>Euteleostomi</taxon>
        <taxon>Actinopterygii</taxon>
        <taxon>Neopterygii</taxon>
        <taxon>Teleostei</taxon>
        <taxon>Neoteleostei</taxon>
        <taxon>Acanthomorphata</taxon>
        <taxon>Carangaria</taxon>
        <taxon>Pleuronectiformes</taxon>
        <taxon>Pleuronectoidei</taxon>
        <taxon>Pleuronectidae</taxon>
        <taxon>Pleuronectes</taxon>
    </lineage>
</organism>
<keyword evidence="10" id="KW-0732">Signal</keyword>
<evidence type="ECO:0000256" key="8">
    <source>
        <dbReference type="ARBA" id="ARBA00023180"/>
    </source>
</evidence>
<dbReference type="Gene3D" id="2.10.90.10">
    <property type="entry name" value="Cystine-knot cytokines"/>
    <property type="match status" value="1"/>
</dbReference>
<evidence type="ECO:0000256" key="7">
    <source>
        <dbReference type="ARBA" id="ARBA00023157"/>
    </source>
</evidence>
<name>A0A9N7VLT0_PLEPL</name>
<protein>
    <recommendedName>
        <fullName evidence="11">Glycoprotein hormone subunit beta domain-containing protein</fullName>
    </recommendedName>
</protein>
<gene>
    <name evidence="12" type="ORF">PLEPLA_LOCUS43062</name>
</gene>
<evidence type="ECO:0000256" key="5">
    <source>
        <dbReference type="ARBA" id="ARBA00022525"/>
    </source>
</evidence>
<dbReference type="GO" id="GO:0030728">
    <property type="term" value="P:ovulation"/>
    <property type="evidence" value="ECO:0007669"/>
    <property type="project" value="TreeGrafter"/>
</dbReference>
<comment type="caution">
    <text evidence="12">The sequence shown here is derived from an EMBL/GenBank/DDBJ whole genome shotgun (WGS) entry which is preliminary data.</text>
</comment>
<feature type="chain" id="PRO_5040105230" description="Glycoprotein hormone subunit beta domain-containing protein" evidence="10">
    <location>
        <begin position="20"/>
        <end position="131"/>
    </location>
</feature>
<dbReference type="InterPro" id="IPR029034">
    <property type="entry name" value="Cystine-knot_cytokine"/>
</dbReference>
<dbReference type="Pfam" id="PF00007">
    <property type="entry name" value="Cys_knot"/>
    <property type="match status" value="1"/>
</dbReference>
<dbReference type="AlphaFoldDB" id="A0A9N7VLT0"/>
<dbReference type="PANTHER" id="PTHR11515">
    <property type="entry name" value="GLYCOPROTEIN HORMONE BETA CHAIN"/>
    <property type="match status" value="1"/>
</dbReference>
<keyword evidence="7" id="KW-1015">Disulfide bond</keyword>
<keyword evidence="5" id="KW-0964">Secreted</keyword>
<evidence type="ECO:0000256" key="10">
    <source>
        <dbReference type="SAM" id="SignalP"/>
    </source>
</evidence>
<proteinExistence type="inferred from homology"/>
<dbReference type="SMART" id="SM00068">
    <property type="entry name" value="GHB"/>
    <property type="match status" value="1"/>
</dbReference>
<dbReference type="GO" id="GO:0007186">
    <property type="term" value="P:G protein-coupled receptor signaling pathway"/>
    <property type="evidence" value="ECO:0007669"/>
    <property type="project" value="TreeGrafter"/>
</dbReference>
<dbReference type="SUPFAM" id="SSF57501">
    <property type="entry name" value="Cystine-knot cytokines"/>
    <property type="match status" value="1"/>
</dbReference>
<keyword evidence="8" id="KW-0325">Glycoprotein</keyword>
<dbReference type="GO" id="GO:0005737">
    <property type="term" value="C:cytoplasm"/>
    <property type="evidence" value="ECO:0007669"/>
    <property type="project" value="TreeGrafter"/>
</dbReference>
<dbReference type="GO" id="GO:0005615">
    <property type="term" value="C:extracellular space"/>
    <property type="evidence" value="ECO:0007669"/>
    <property type="project" value="TreeGrafter"/>
</dbReference>
<comment type="subcellular location">
    <subcellularLocation>
        <location evidence="2 9">Secreted</location>
    </subcellularLocation>
</comment>
<dbReference type="InterPro" id="IPR018245">
    <property type="entry name" value="Gonadotropin_bsu_CS"/>
</dbReference>
<comment type="subunit">
    <text evidence="4">Heterodimer of an alpha and a beta chain.</text>
</comment>
<keyword evidence="6 9" id="KW-0372">Hormone</keyword>
<evidence type="ECO:0000313" key="12">
    <source>
        <dbReference type="EMBL" id="CAB1455287.1"/>
    </source>
</evidence>
<evidence type="ECO:0000313" key="13">
    <source>
        <dbReference type="Proteomes" id="UP001153269"/>
    </source>
</evidence>
<dbReference type="PANTHER" id="PTHR11515:SF11">
    <property type="entry name" value="LUTROPIN SUBUNIT BETA"/>
    <property type="match status" value="1"/>
</dbReference>
<dbReference type="Proteomes" id="UP001153269">
    <property type="component" value="Unassembled WGS sequence"/>
</dbReference>
<evidence type="ECO:0000256" key="6">
    <source>
        <dbReference type="ARBA" id="ARBA00022702"/>
    </source>
</evidence>